<accession>A0A8C6LYE5</accession>
<proteinExistence type="predicted"/>
<dbReference type="Gene3D" id="2.40.128.20">
    <property type="match status" value="1"/>
</dbReference>
<evidence type="ECO:0000256" key="3">
    <source>
        <dbReference type="ARBA" id="ARBA00022729"/>
    </source>
</evidence>
<reference evidence="6" key="1">
    <citation type="submission" date="2014-08" db="EMBL/GenBank/DDBJ databases">
        <authorList>
            <person name="Senf B."/>
            <person name="Petzold A."/>
            <person name="Downie B.R."/>
            <person name="Koch P."/>
            <person name="Platzer M."/>
        </authorList>
    </citation>
    <scope>NUCLEOTIDE SEQUENCE [LARGE SCALE GENOMIC DNA]</scope>
    <source>
        <strain evidence="6">GRZ</strain>
    </source>
</reference>
<evidence type="ECO:0000256" key="5">
    <source>
        <dbReference type="SAM" id="SignalP"/>
    </source>
</evidence>
<dbReference type="Ensembl" id="ENSNFUT00015026635.1">
    <property type="protein sequence ID" value="ENSNFUP00015025489.1"/>
    <property type="gene ID" value="ENSNFUG00015012322.1"/>
</dbReference>
<protein>
    <recommendedName>
        <fullName evidence="8">Apolipoprotein M</fullName>
    </recommendedName>
</protein>
<keyword evidence="4" id="KW-0325">Glycoprotein</keyword>
<feature type="chain" id="PRO_5034514456" description="Apolipoprotein M" evidence="5">
    <location>
        <begin position="19"/>
        <end position="191"/>
    </location>
</feature>
<name>A0A8C6LYE5_NOTFU</name>
<dbReference type="GeneTree" id="ENSGT00940000166223"/>
<organism evidence="6 7">
    <name type="scientific">Nothobranchius furzeri</name>
    <name type="common">Turquoise killifish</name>
    <dbReference type="NCBI Taxonomy" id="105023"/>
    <lineage>
        <taxon>Eukaryota</taxon>
        <taxon>Metazoa</taxon>
        <taxon>Chordata</taxon>
        <taxon>Craniata</taxon>
        <taxon>Vertebrata</taxon>
        <taxon>Euteleostomi</taxon>
        <taxon>Actinopterygii</taxon>
        <taxon>Neopterygii</taxon>
        <taxon>Teleostei</taxon>
        <taxon>Neoteleostei</taxon>
        <taxon>Acanthomorphata</taxon>
        <taxon>Ovalentaria</taxon>
        <taxon>Atherinomorphae</taxon>
        <taxon>Cyprinodontiformes</taxon>
        <taxon>Nothobranchiidae</taxon>
        <taxon>Nothobranchius</taxon>
    </lineage>
</organism>
<dbReference type="AlphaFoldDB" id="A0A8C6LYE5"/>
<dbReference type="GO" id="GO:0005576">
    <property type="term" value="C:extracellular region"/>
    <property type="evidence" value="ECO:0007669"/>
    <property type="project" value="UniProtKB-SubCell"/>
</dbReference>
<comment type="subcellular location">
    <subcellularLocation>
        <location evidence="1">Secreted</location>
    </subcellularLocation>
</comment>
<dbReference type="InterPro" id="IPR012674">
    <property type="entry name" value="Calycin"/>
</dbReference>
<evidence type="ECO:0000256" key="2">
    <source>
        <dbReference type="ARBA" id="ARBA00022525"/>
    </source>
</evidence>
<feature type="signal peptide" evidence="5">
    <location>
        <begin position="1"/>
        <end position="18"/>
    </location>
</feature>
<evidence type="ECO:0000256" key="4">
    <source>
        <dbReference type="ARBA" id="ARBA00023180"/>
    </source>
</evidence>
<evidence type="ECO:0000256" key="1">
    <source>
        <dbReference type="ARBA" id="ARBA00004613"/>
    </source>
</evidence>
<keyword evidence="7" id="KW-1185">Reference proteome</keyword>
<dbReference type="PANTHER" id="PTHR11967:SF2">
    <property type="entry name" value="ALPHA-1-ACID GLYCOPROTEIN 1"/>
    <property type="match status" value="1"/>
</dbReference>
<evidence type="ECO:0000313" key="6">
    <source>
        <dbReference type="Ensembl" id="ENSNFUP00015025489.1"/>
    </source>
</evidence>
<evidence type="ECO:0000313" key="7">
    <source>
        <dbReference type="Proteomes" id="UP000694548"/>
    </source>
</evidence>
<dbReference type="SUPFAM" id="SSF50814">
    <property type="entry name" value="Lipocalins"/>
    <property type="match status" value="1"/>
</dbReference>
<keyword evidence="3 5" id="KW-0732">Signal</keyword>
<reference evidence="6" key="2">
    <citation type="submission" date="2025-08" db="UniProtKB">
        <authorList>
            <consortium name="Ensembl"/>
        </authorList>
    </citation>
    <scope>IDENTIFICATION</scope>
</reference>
<dbReference type="Proteomes" id="UP000694548">
    <property type="component" value="Chromosome sgr08"/>
</dbReference>
<reference evidence="6" key="3">
    <citation type="submission" date="2025-09" db="UniProtKB">
        <authorList>
            <consortium name="Ensembl"/>
        </authorList>
    </citation>
    <scope>IDENTIFICATION</scope>
</reference>
<sequence>MFALYVVAFVCWVSASSSAPPSCQILLQPVEKLDFNDLKGMWALVLATYSNPVHLEILKRRDSAGISFTNHSGSSEITFTRVLHQDDSCQYMQANITLGGSGFSFSHNNVTMTFLHTSCLDCVAASLNKDGKTERFYLFSRRREVEAREAEEFKAQAECLSMPAPVVMDPTKELCPEQVSRDSAPTAGQDA</sequence>
<dbReference type="PANTHER" id="PTHR11967">
    <property type="entry name" value="ALPHA-1-ACID GLYCOPROTEIN"/>
    <property type="match status" value="1"/>
</dbReference>
<keyword evidence="2" id="KW-0964">Secreted</keyword>
<evidence type="ECO:0008006" key="8">
    <source>
        <dbReference type="Google" id="ProtNLM"/>
    </source>
</evidence>